<evidence type="ECO:0000313" key="2">
    <source>
        <dbReference type="EMBL" id="TNN88814.1"/>
    </source>
</evidence>
<protein>
    <submittedName>
        <fullName evidence="2">Uncharacterized protein</fullName>
    </submittedName>
</protein>
<name>A0A4Z2JG93_9TELE</name>
<reference evidence="2 3" key="1">
    <citation type="submission" date="2019-03" db="EMBL/GenBank/DDBJ databases">
        <title>First draft genome of Liparis tanakae, snailfish: a comprehensive survey of snailfish specific genes.</title>
        <authorList>
            <person name="Kim W."/>
            <person name="Song I."/>
            <person name="Jeong J.-H."/>
            <person name="Kim D."/>
            <person name="Kim S."/>
            <person name="Ryu S."/>
            <person name="Song J.Y."/>
            <person name="Lee S.K."/>
        </authorList>
    </citation>
    <scope>NUCLEOTIDE SEQUENCE [LARGE SCALE GENOMIC DNA]</scope>
    <source>
        <tissue evidence="2">Muscle</tissue>
    </source>
</reference>
<dbReference type="AlphaFoldDB" id="A0A4Z2JG93"/>
<keyword evidence="3" id="KW-1185">Reference proteome</keyword>
<proteinExistence type="predicted"/>
<accession>A0A4Z2JG93</accession>
<sequence length="117" mass="12609">MDFYAQGDPGAGANFAGAPQPPPPHPPGAAIGIDYGAGGDYVGAPGPPAAIRFVQEDEAQLRLVRLRLLRLVRLARVRRARRGQARRARLLCLTPGQLRLDVNQPVSLSRPLNQIND</sequence>
<dbReference type="Proteomes" id="UP000314294">
    <property type="component" value="Unassembled WGS sequence"/>
</dbReference>
<evidence type="ECO:0000313" key="3">
    <source>
        <dbReference type="Proteomes" id="UP000314294"/>
    </source>
</evidence>
<gene>
    <name evidence="2" type="ORF">EYF80_000691</name>
</gene>
<evidence type="ECO:0000256" key="1">
    <source>
        <dbReference type="SAM" id="MobiDB-lite"/>
    </source>
</evidence>
<feature type="compositionally biased region" description="Low complexity" evidence="1">
    <location>
        <begin position="7"/>
        <end position="18"/>
    </location>
</feature>
<comment type="caution">
    <text evidence="2">The sequence shown here is derived from an EMBL/GenBank/DDBJ whole genome shotgun (WGS) entry which is preliminary data.</text>
</comment>
<organism evidence="2 3">
    <name type="scientific">Liparis tanakae</name>
    <name type="common">Tanaka's snailfish</name>
    <dbReference type="NCBI Taxonomy" id="230148"/>
    <lineage>
        <taxon>Eukaryota</taxon>
        <taxon>Metazoa</taxon>
        <taxon>Chordata</taxon>
        <taxon>Craniata</taxon>
        <taxon>Vertebrata</taxon>
        <taxon>Euteleostomi</taxon>
        <taxon>Actinopterygii</taxon>
        <taxon>Neopterygii</taxon>
        <taxon>Teleostei</taxon>
        <taxon>Neoteleostei</taxon>
        <taxon>Acanthomorphata</taxon>
        <taxon>Eupercaria</taxon>
        <taxon>Perciformes</taxon>
        <taxon>Cottioidei</taxon>
        <taxon>Cottales</taxon>
        <taxon>Liparidae</taxon>
        <taxon>Liparis</taxon>
    </lineage>
</organism>
<dbReference type="EMBL" id="SRLO01000003">
    <property type="protein sequence ID" value="TNN88814.1"/>
    <property type="molecule type" value="Genomic_DNA"/>
</dbReference>
<feature type="region of interest" description="Disordered" evidence="1">
    <location>
        <begin position="1"/>
        <end position="32"/>
    </location>
</feature>